<protein>
    <submittedName>
        <fullName evidence="2">DUF3618 domain-containing protein</fullName>
    </submittedName>
</protein>
<evidence type="ECO:0000313" key="2">
    <source>
        <dbReference type="EMBL" id="MFC4726974.1"/>
    </source>
</evidence>
<accession>A0ABV9NHC9</accession>
<dbReference type="EMBL" id="JBHSGG010000002">
    <property type="protein sequence ID" value="MFC4726974.1"/>
    <property type="molecule type" value="Genomic_DNA"/>
</dbReference>
<feature type="region of interest" description="Disordered" evidence="1">
    <location>
        <begin position="1"/>
        <end position="21"/>
    </location>
</feature>
<proteinExistence type="predicted"/>
<organism evidence="2 3">
    <name type="scientific">Coralloluteibacterium thermophilum</name>
    <dbReference type="NCBI Taxonomy" id="2707049"/>
    <lineage>
        <taxon>Bacteria</taxon>
        <taxon>Pseudomonadati</taxon>
        <taxon>Pseudomonadota</taxon>
        <taxon>Gammaproteobacteria</taxon>
        <taxon>Lysobacterales</taxon>
        <taxon>Lysobacteraceae</taxon>
        <taxon>Coralloluteibacterium</taxon>
    </lineage>
</organism>
<evidence type="ECO:0000313" key="3">
    <source>
        <dbReference type="Proteomes" id="UP001595892"/>
    </source>
</evidence>
<dbReference type="InterPro" id="IPR022062">
    <property type="entry name" value="DUF3618"/>
</dbReference>
<sequence length="284" mass="29441">MNAHAQDRSSKDPAELEREIDRQRDHIAELVGALENRLSPGQLFERVLAYGKGGGKEFAGNLGATVRANPVPTLLTAAGLLWLYAGNDRRAAPATDWAHAAGAGSRSGHGTGDAASTAAHLRERAHDARDDIAHRLHDARHRVEDTAHDVAEGVRSGVRRASDGVRGMLEDNPMAVGAMAIAAGALLGALLPPTEAEDELLGPYSDRAADRMKAGAQAAASNAMDKAREATDGLASHDGDGRDHDDDHDRAAQRGTAGASTGMPTPRGPGPLGPNTPSAGPTAL</sequence>
<dbReference type="Proteomes" id="UP001595892">
    <property type="component" value="Unassembled WGS sequence"/>
</dbReference>
<keyword evidence="3" id="KW-1185">Reference proteome</keyword>
<comment type="caution">
    <text evidence="2">The sequence shown here is derived from an EMBL/GenBank/DDBJ whole genome shotgun (WGS) entry which is preliminary data.</text>
</comment>
<evidence type="ECO:0000256" key="1">
    <source>
        <dbReference type="SAM" id="MobiDB-lite"/>
    </source>
</evidence>
<dbReference type="Pfam" id="PF12277">
    <property type="entry name" value="DUF3618"/>
    <property type="match status" value="1"/>
</dbReference>
<name>A0ABV9NHC9_9GAMM</name>
<dbReference type="RefSeq" id="WP_377002946.1">
    <property type="nucleotide sequence ID" value="NZ_JBHSGG010000002.1"/>
</dbReference>
<feature type="compositionally biased region" description="Basic and acidic residues" evidence="1">
    <location>
        <begin position="225"/>
        <end position="252"/>
    </location>
</feature>
<feature type="region of interest" description="Disordered" evidence="1">
    <location>
        <begin position="212"/>
        <end position="284"/>
    </location>
</feature>
<reference evidence="3" key="1">
    <citation type="journal article" date="2019" name="Int. J. Syst. Evol. Microbiol.">
        <title>The Global Catalogue of Microorganisms (GCM) 10K type strain sequencing project: providing services to taxonomists for standard genome sequencing and annotation.</title>
        <authorList>
            <consortium name="The Broad Institute Genomics Platform"/>
            <consortium name="The Broad Institute Genome Sequencing Center for Infectious Disease"/>
            <person name="Wu L."/>
            <person name="Ma J."/>
        </authorList>
    </citation>
    <scope>NUCLEOTIDE SEQUENCE [LARGE SCALE GENOMIC DNA]</scope>
    <source>
        <strain evidence="3">CGMCC 1.13574</strain>
    </source>
</reference>
<feature type="compositionally biased region" description="Polar residues" evidence="1">
    <location>
        <begin position="275"/>
        <end position="284"/>
    </location>
</feature>
<gene>
    <name evidence="2" type="ORF">ACFO3Q_02115</name>
</gene>